<organism evidence="9 10">
    <name type="scientific">Rhodococcus tibetensis</name>
    <dbReference type="NCBI Taxonomy" id="2965064"/>
    <lineage>
        <taxon>Bacteria</taxon>
        <taxon>Bacillati</taxon>
        <taxon>Actinomycetota</taxon>
        <taxon>Actinomycetes</taxon>
        <taxon>Mycobacteriales</taxon>
        <taxon>Nocardiaceae</taxon>
        <taxon>Rhodococcus</taxon>
    </lineage>
</organism>
<dbReference type="InterPro" id="IPR050266">
    <property type="entry name" value="AB_hydrolase_sf"/>
</dbReference>
<dbReference type="GO" id="GO:0018786">
    <property type="term" value="F:haloalkane dehalogenase activity"/>
    <property type="evidence" value="ECO:0007669"/>
    <property type="project" value="UniProtKB-EC"/>
</dbReference>
<evidence type="ECO:0000256" key="6">
    <source>
        <dbReference type="ARBA" id="ARBA00040785"/>
    </source>
</evidence>
<comment type="catalytic activity">
    <reaction evidence="1 7">
        <text>1-haloalkane + H2O = a halide anion + a primary alcohol + H(+)</text>
        <dbReference type="Rhea" id="RHEA:19081"/>
        <dbReference type="ChEBI" id="CHEBI:15377"/>
        <dbReference type="ChEBI" id="CHEBI:15378"/>
        <dbReference type="ChEBI" id="CHEBI:15734"/>
        <dbReference type="ChEBI" id="CHEBI:16042"/>
        <dbReference type="ChEBI" id="CHEBI:18060"/>
        <dbReference type="EC" id="3.8.1.5"/>
    </reaction>
</comment>
<dbReference type="Pfam" id="PF00561">
    <property type="entry name" value="Abhydrolase_1"/>
    <property type="match status" value="1"/>
</dbReference>
<dbReference type="HAMAP" id="MF_01231">
    <property type="entry name" value="Haloalk_dehal_type2"/>
    <property type="match status" value="1"/>
</dbReference>
<keyword evidence="5 7" id="KW-0378">Hydrolase</keyword>
<dbReference type="Proteomes" id="UP001524501">
    <property type="component" value="Unassembled WGS sequence"/>
</dbReference>
<comment type="subunit">
    <text evidence="3 7">Monomer.</text>
</comment>
<feature type="domain" description="AB hydrolase-1" evidence="8">
    <location>
        <begin position="34"/>
        <end position="279"/>
    </location>
</feature>
<gene>
    <name evidence="7" type="primary">dhaA</name>
    <name evidence="9" type="ORF">NOF53_23620</name>
</gene>
<proteinExistence type="inferred from homology"/>
<dbReference type="PANTHER" id="PTHR43798">
    <property type="entry name" value="MONOACYLGLYCEROL LIPASE"/>
    <property type="match status" value="1"/>
</dbReference>
<dbReference type="InterPro" id="IPR000073">
    <property type="entry name" value="AB_hydrolase_1"/>
</dbReference>
<dbReference type="PANTHER" id="PTHR43798:SF24">
    <property type="entry name" value="CIS-3-ALKYL-4-ALKYLOXETAN-2-ONE DECARBOXYLASE"/>
    <property type="match status" value="1"/>
</dbReference>
<comment type="similarity">
    <text evidence="2 7">Belongs to the haloalkane dehalogenase family. Type 2 subfamily.</text>
</comment>
<evidence type="ECO:0000256" key="2">
    <source>
        <dbReference type="ARBA" id="ARBA00007213"/>
    </source>
</evidence>
<feature type="active site" description="Proton donor" evidence="7">
    <location>
        <position position="130"/>
    </location>
</feature>
<dbReference type="EMBL" id="JANFQF010000025">
    <property type="protein sequence ID" value="MCQ4122114.1"/>
    <property type="molecule type" value="Genomic_DNA"/>
</dbReference>
<dbReference type="SUPFAM" id="SSF53474">
    <property type="entry name" value="alpha/beta-Hydrolases"/>
    <property type="match status" value="1"/>
</dbReference>
<evidence type="ECO:0000313" key="10">
    <source>
        <dbReference type="Proteomes" id="UP001524501"/>
    </source>
</evidence>
<dbReference type="InterPro" id="IPR029058">
    <property type="entry name" value="AB_hydrolase_fold"/>
</dbReference>
<feature type="active site" description="Nucleophile" evidence="7">
    <location>
        <position position="106"/>
    </location>
</feature>
<dbReference type="InterPro" id="IPR000639">
    <property type="entry name" value="Epox_hydrolase-like"/>
</dbReference>
<keyword evidence="10" id="KW-1185">Reference proteome</keyword>
<dbReference type="PRINTS" id="PR00412">
    <property type="entry name" value="EPOXHYDRLASE"/>
</dbReference>
<dbReference type="EC" id="3.8.1.5" evidence="4 7"/>
<sequence length="293" mass="33330">MSEIGTAFSFDPHYMEVLGERMHYVDVGPRDGTPVLFLHGNPTSSYLWRNIIPHVSPTHRCIAPDLIGMGKSDKPELGYSFDDHVRYLDAFIEALDLEEVVLVIHDWGSALGFHWAKRNPGRVKGIACMEFIRPIQTWDDWPEFARESFQAFRTGDVGRELIIDQNAFIEAVLPKCVVRPLTEVEMDHYREPFLKPVDREPLWRFPNELPIAGAPEHMVSVVEDYMNWLHQSPVPKLMFWGTPGVLIPPAEATRLAESLPNCKAVDIGPGLHYLQEDNPDLIGSEIARWLPAL</sequence>
<dbReference type="InterPro" id="IPR023594">
    <property type="entry name" value="Haloalkane_dehalogenase_2"/>
</dbReference>
<comment type="function">
    <text evidence="7">Catalyzes hydrolytic cleavage of carbon-halogen bonds in halogenated aliphatic compounds, leading to the formation of the corresponding primary alcohols, halide ions and protons.</text>
</comment>
<feature type="active site" description="Proton acceptor" evidence="7">
    <location>
        <position position="272"/>
    </location>
</feature>
<evidence type="ECO:0000256" key="1">
    <source>
        <dbReference type="ARBA" id="ARBA00001644"/>
    </source>
</evidence>
<dbReference type="NCBIfam" id="NF002938">
    <property type="entry name" value="PRK03592.1"/>
    <property type="match status" value="1"/>
</dbReference>
<dbReference type="Gene3D" id="3.40.50.1820">
    <property type="entry name" value="alpha/beta hydrolase"/>
    <property type="match status" value="1"/>
</dbReference>
<dbReference type="RefSeq" id="WP_255973355.1">
    <property type="nucleotide sequence ID" value="NZ_JANFQF010000025.1"/>
</dbReference>
<accession>A0ABT1QIK1</accession>
<evidence type="ECO:0000256" key="3">
    <source>
        <dbReference type="ARBA" id="ARBA00011245"/>
    </source>
</evidence>
<evidence type="ECO:0000256" key="4">
    <source>
        <dbReference type="ARBA" id="ARBA00012065"/>
    </source>
</evidence>
<evidence type="ECO:0000259" key="8">
    <source>
        <dbReference type="Pfam" id="PF00561"/>
    </source>
</evidence>
<protein>
    <recommendedName>
        <fullName evidence="6 7">Haloalkane dehalogenase</fullName>
        <ecNumber evidence="4 7">3.8.1.5</ecNumber>
    </recommendedName>
</protein>
<evidence type="ECO:0000256" key="7">
    <source>
        <dbReference type="HAMAP-Rule" id="MF_01231"/>
    </source>
</evidence>
<reference evidence="9 10" key="1">
    <citation type="submission" date="2022-07" db="EMBL/GenBank/DDBJ databases">
        <title>Degradation activity of malathion, p-nitrophenol and potential low-temperature adaptation strategy of Rhodococcus sp. FXJ9.536.</title>
        <authorList>
            <person name="Huang J."/>
            <person name="Huang Y."/>
        </authorList>
    </citation>
    <scope>NUCLEOTIDE SEQUENCE [LARGE SCALE GENOMIC DNA]</scope>
    <source>
        <strain evidence="9 10">FXJ9.536</strain>
    </source>
</reference>
<name>A0ABT1QIK1_9NOCA</name>
<evidence type="ECO:0000256" key="5">
    <source>
        <dbReference type="ARBA" id="ARBA00022801"/>
    </source>
</evidence>
<evidence type="ECO:0000313" key="9">
    <source>
        <dbReference type="EMBL" id="MCQ4122114.1"/>
    </source>
</evidence>
<comment type="caution">
    <text evidence="9">The sequence shown here is derived from an EMBL/GenBank/DDBJ whole genome shotgun (WGS) entry which is preliminary data.</text>
</comment>